<evidence type="ECO:0000313" key="2">
    <source>
        <dbReference type="EMBL" id="PZR32569.1"/>
    </source>
</evidence>
<gene>
    <name evidence="2" type="ORF">DI526_16310</name>
</gene>
<dbReference type="CDD" id="cd09872">
    <property type="entry name" value="PIN_Sll0205-like"/>
    <property type="match status" value="1"/>
</dbReference>
<dbReference type="Gene3D" id="3.40.50.1010">
    <property type="entry name" value="5'-nuclease"/>
    <property type="match status" value="1"/>
</dbReference>
<proteinExistence type="predicted"/>
<dbReference type="PANTHER" id="PTHR36173:SF2">
    <property type="entry name" value="RIBONUCLEASE VAPC16"/>
    <property type="match status" value="1"/>
</dbReference>
<dbReference type="RefSeq" id="WP_304280294.1">
    <property type="nucleotide sequence ID" value="NZ_QFQZ01000058.1"/>
</dbReference>
<dbReference type="InterPro" id="IPR002716">
    <property type="entry name" value="PIN_dom"/>
</dbReference>
<organism evidence="2 3">
    <name type="scientific">Caulobacter segnis</name>
    <dbReference type="NCBI Taxonomy" id="88688"/>
    <lineage>
        <taxon>Bacteria</taxon>
        <taxon>Pseudomonadati</taxon>
        <taxon>Pseudomonadota</taxon>
        <taxon>Alphaproteobacteria</taxon>
        <taxon>Caulobacterales</taxon>
        <taxon>Caulobacteraceae</taxon>
        <taxon>Caulobacter</taxon>
    </lineage>
</organism>
<dbReference type="PANTHER" id="PTHR36173">
    <property type="entry name" value="RIBONUCLEASE VAPC16-RELATED"/>
    <property type="match status" value="1"/>
</dbReference>
<dbReference type="EMBL" id="QFQZ01000058">
    <property type="protein sequence ID" value="PZR32569.1"/>
    <property type="molecule type" value="Genomic_DNA"/>
</dbReference>
<protein>
    <submittedName>
        <fullName evidence="2">PIN domain nuclease</fullName>
    </submittedName>
</protein>
<reference evidence="2 3" key="1">
    <citation type="submission" date="2017-08" db="EMBL/GenBank/DDBJ databases">
        <title>Infants hospitalized years apart are colonized by the same room-sourced microbial strains.</title>
        <authorList>
            <person name="Brooks B."/>
            <person name="Olm M.R."/>
            <person name="Firek B.A."/>
            <person name="Baker R."/>
            <person name="Thomas B.C."/>
            <person name="Morowitz M.J."/>
            <person name="Banfield J.F."/>
        </authorList>
    </citation>
    <scope>NUCLEOTIDE SEQUENCE [LARGE SCALE GENOMIC DNA]</scope>
    <source>
        <strain evidence="2">S2_003_000_R2_4</strain>
    </source>
</reference>
<comment type="caution">
    <text evidence="2">The sequence shown here is derived from an EMBL/GenBank/DDBJ whole genome shotgun (WGS) entry which is preliminary data.</text>
</comment>
<feature type="domain" description="PIN" evidence="1">
    <location>
        <begin position="4"/>
        <end position="119"/>
    </location>
</feature>
<sequence length="131" mass="14226">MKLLLDTHIALWSLTDDPRLSSAARALILDPENEIYVSAVTLWEIAIKHGLGRSGPNAMPIGGDEAMELFLASGYDLIPITPEQTVLVEQLPPIHADPFDRLLVVQGVSGALRLVTHDAVVASYSPHILRV</sequence>
<dbReference type="Proteomes" id="UP000249393">
    <property type="component" value="Unassembled WGS sequence"/>
</dbReference>
<name>A0A2W5UXN8_9CAUL</name>
<dbReference type="SUPFAM" id="SSF88723">
    <property type="entry name" value="PIN domain-like"/>
    <property type="match status" value="1"/>
</dbReference>
<dbReference type="InterPro" id="IPR029060">
    <property type="entry name" value="PIN-like_dom_sf"/>
</dbReference>
<evidence type="ECO:0000313" key="3">
    <source>
        <dbReference type="Proteomes" id="UP000249393"/>
    </source>
</evidence>
<accession>A0A2W5UXN8</accession>
<evidence type="ECO:0000259" key="1">
    <source>
        <dbReference type="Pfam" id="PF01850"/>
    </source>
</evidence>
<dbReference type="Pfam" id="PF01850">
    <property type="entry name" value="PIN"/>
    <property type="match status" value="1"/>
</dbReference>
<dbReference type="InterPro" id="IPR052919">
    <property type="entry name" value="TA_system_RNase"/>
</dbReference>
<dbReference type="AlphaFoldDB" id="A0A2W5UXN8"/>
<dbReference type="InterPro" id="IPR041705">
    <property type="entry name" value="PIN_Sll0205"/>
</dbReference>